<dbReference type="Proteomes" id="UP000198619">
    <property type="component" value="Unassembled WGS sequence"/>
</dbReference>
<dbReference type="PROSITE" id="PS51257">
    <property type="entry name" value="PROKAR_LIPOPROTEIN"/>
    <property type="match status" value="1"/>
</dbReference>
<dbReference type="STRING" id="84698.SAMN04488528_1009148"/>
<evidence type="ECO:0000313" key="2">
    <source>
        <dbReference type="EMBL" id="SFB04030.1"/>
    </source>
</evidence>
<accession>A0A1I0XUT6</accession>
<gene>
    <name evidence="2" type="ORF">SAMN04488528_1009148</name>
</gene>
<dbReference type="EMBL" id="FOKI01000009">
    <property type="protein sequence ID" value="SFB04030.1"/>
    <property type="molecule type" value="Genomic_DNA"/>
</dbReference>
<name>A0A1I0XUT6_9CLOT</name>
<dbReference type="AlphaFoldDB" id="A0A1I0XUT6"/>
<dbReference type="RefSeq" id="WP_090040354.1">
    <property type="nucleotide sequence ID" value="NZ_FOKI01000009.1"/>
</dbReference>
<evidence type="ECO:0000256" key="1">
    <source>
        <dbReference type="SAM" id="SignalP"/>
    </source>
</evidence>
<organism evidence="2 3">
    <name type="scientific">Clostridium frigidicarnis</name>
    <dbReference type="NCBI Taxonomy" id="84698"/>
    <lineage>
        <taxon>Bacteria</taxon>
        <taxon>Bacillati</taxon>
        <taxon>Bacillota</taxon>
        <taxon>Clostridia</taxon>
        <taxon>Eubacteriales</taxon>
        <taxon>Clostridiaceae</taxon>
        <taxon>Clostridium</taxon>
    </lineage>
</organism>
<evidence type="ECO:0000313" key="3">
    <source>
        <dbReference type="Proteomes" id="UP000198619"/>
    </source>
</evidence>
<reference evidence="2 3" key="1">
    <citation type="submission" date="2016-10" db="EMBL/GenBank/DDBJ databases">
        <authorList>
            <person name="de Groot N.N."/>
        </authorList>
    </citation>
    <scope>NUCLEOTIDE SEQUENCE [LARGE SCALE GENOMIC DNA]</scope>
    <source>
        <strain evidence="2 3">DSM 12271</strain>
    </source>
</reference>
<sequence>MKYKTLSFILLFFTLFLTSCSEFDTIKKDRLIVETIDSNTSLDESKKEKILSEEEAKLKALEILERYFDVKLYLTEVDCNVYFLNPSTLKPTLNKLELDSDMKFENSKSVLENGIYRVEFFSKENQNPSEKHLDYYTELDAKTGEIISFNHYIYITTSKNKLDMEDSENIAKEFIEKNNIGGIKNAKLTFKSEIVTEYNTYNFTFEDNESESKKVNISIDANSKKIASLSIGIMTRVYSNY</sequence>
<protein>
    <submittedName>
        <fullName evidence="2">Peptidase propeptide and YPEB domain-containing protein</fullName>
    </submittedName>
</protein>
<feature type="chain" id="PRO_5039015750" evidence="1">
    <location>
        <begin position="22"/>
        <end position="241"/>
    </location>
</feature>
<dbReference type="OrthoDB" id="1954834at2"/>
<feature type="signal peptide" evidence="1">
    <location>
        <begin position="1"/>
        <end position="21"/>
    </location>
</feature>
<proteinExistence type="predicted"/>
<keyword evidence="3" id="KW-1185">Reference proteome</keyword>
<keyword evidence="1" id="KW-0732">Signal</keyword>